<dbReference type="SUPFAM" id="SSF142984">
    <property type="entry name" value="Nqo1 middle domain-like"/>
    <property type="match status" value="1"/>
</dbReference>
<dbReference type="InterPro" id="IPR011538">
    <property type="entry name" value="Nuo51_FMN-bd"/>
</dbReference>
<dbReference type="FunFam" id="1.20.1440.230:FF:000001">
    <property type="entry name" value="Mitochondrial NADH dehydrogenase flavoprotein 1"/>
    <property type="match status" value="1"/>
</dbReference>
<accession>A0A1Y6K8E6</accession>
<dbReference type="AlphaFoldDB" id="A0A1Y6K8E6"/>
<dbReference type="GO" id="GO:0008137">
    <property type="term" value="F:NADH dehydrogenase (ubiquinone) activity"/>
    <property type="evidence" value="ECO:0007669"/>
    <property type="project" value="InterPro"/>
</dbReference>
<dbReference type="InterPro" id="IPR037225">
    <property type="entry name" value="Nuo51_FMN-bd_sf"/>
</dbReference>
<dbReference type="GO" id="GO:0051539">
    <property type="term" value="F:4 iron, 4 sulfur cluster binding"/>
    <property type="evidence" value="ECO:0007669"/>
    <property type="project" value="UniProtKB-KW"/>
</dbReference>
<evidence type="ECO:0000313" key="7">
    <source>
        <dbReference type="EMBL" id="SMX54280.1"/>
    </source>
</evidence>
<keyword evidence="5" id="KW-0411">Iron-sulfur</keyword>
<dbReference type="InterPro" id="IPR017896">
    <property type="entry name" value="4Fe4S_Fe-S-bd"/>
</dbReference>
<dbReference type="InterPro" id="IPR037207">
    <property type="entry name" value="Nuop51_4Fe4S-bd_sf"/>
</dbReference>
<evidence type="ECO:0000256" key="5">
    <source>
        <dbReference type="ARBA" id="ARBA00023014"/>
    </source>
</evidence>
<comment type="similarity">
    <text evidence="1">Belongs to the complex I 51 kDa subunit family.</text>
</comment>
<dbReference type="PROSITE" id="PS00645">
    <property type="entry name" value="COMPLEX1_51K_2"/>
    <property type="match status" value="1"/>
</dbReference>
<proteinExistence type="inferred from homology"/>
<evidence type="ECO:0000256" key="2">
    <source>
        <dbReference type="ARBA" id="ARBA00022485"/>
    </source>
</evidence>
<dbReference type="Gene3D" id="1.20.1440.230">
    <property type="entry name" value="NADH-ubiquinone oxidoreductase 51kDa subunit, iron-sulphur binding domain"/>
    <property type="match status" value="1"/>
</dbReference>
<dbReference type="RefSeq" id="WP_087862139.1">
    <property type="nucleotide sequence ID" value="NZ_LT859958.1"/>
</dbReference>
<keyword evidence="8" id="KW-1185">Reference proteome</keyword>
<gene>
    <name evidence="7" type="ORF">CFX1CAM_1215</name>
</gene>
<dbReference type="EMBL" id="LT859958">
    <property type="protein sequence ID" value="SMX54280.1"/>
    <property type="molecule type" value="Genomic_DNA"/>
</dbReference>
<protein>
    <submittedName>
        <fullName evidence="7">NADH dehydrogenase</fullName>
    </submittedName>
</protein>
<dbReference type="Proteomes" id="UP000195514">
    <property type="component" value="Chromosome I"/>
</dbReference>
<keyword evidence="4" id="KW-0408">Iron</keyword>
<organism evidence="7 8">
    <name type="scientific">Candidatus Brevifilum fermentans</name>
    <dbReference type="NCBI Taxonomy" id="1986204"/>
    <lineage>
        <taxon>Bacteria</taxon>
        <taxon>Bacillati</taxon>
        <taxon>Chloroflexota</taxon>
        <taxon>Anaerolineae</taxon>
        <taxon>Anaerolineales</taxon>
        <taxon>Anaerolineaceae</taxon>
        <taxon>Candidatus Brevifilum</taxon>
    </lineage>
</organism>
<sequence>MAFYRSTVLVSVDPVCVEKGAYELITSLQDELIKQGLVDEVQILETARIGDPQLFGPDLMIYPEGTHYTNLTYYDIPRLVEEHFIKGRILKQYEAVMTDSIDEELSAPKTKEIRVVLRNIGVIDPRNIEDYFAYDGYLALGKVLSEMSPDDVIQEILDAKLRGRGGAGFPTGLKWRFAKQAEGDIKYIVCNADEGDPGAFMNRRVLEGDPHSVIEGMIIAAYAVGARQGYIYCRAEYPIAVSTVNLAIKQARSFGLLGKNIMGTDFSFDLEVRVGAGAFVCGEETALLASIEGKRGEPRARPPFPAVKGLWGKPTNINNVETYANVPQIILKGADWFSSMGTEKSKGTKTFALAGDVKHTGLIEVPFGISLRDIVYEVGGGIKGDKKFKAIQTGGPMGGCLPESLLDLPVDYETLGQAGSIMGSGGMIVMDEDTCMVDIARFFMEFTQDESCGKCVPCRVGTHRLLEILEGICDGRGTEDDLVELQELSEQIRQNSLCGLGQGAPNPVVSTLTHFMDEYKAHIYEKRCPAKVCRSLITFEILDGPCTGCTVCARNCPVTAISGERKETHVIDQDICIKCGICYQVCQFDAIRIT</sequence>
<feature type="domain" description="4Fe-4S ferredoxin-type" evidence="6">
    <location>
        <begin position="567"/>
        <end position="594"/>
    </location>
</feature>
<dbReference type="Pfam" id="PF10589">
    <property type="entry name" value="NADH_4Fe-4S"/>
    <property type="match status" value="1"/>
</dbReference>
<dbReference type="SUPFAM" id="SSF54862">
    <property type="entry name" value="4Fe-4S ferredoxins"/>
    <property type="match status" value="1"/>
</dbReference>
<dbReference type="PANTHER" id="PTHR43578">
    <property type="entry name" value="NADH-QUINONE OXIDOREDUCTASE SUBUNIT F"/>
    <property type="match status" value="1"/>
</dbReference>
<dbReference type="InterPro" id="IPR019575">
    <property type="entry name" value="Nuop51_4Fe4S-bd"/>
</dbReference>
<dbReference type="PANTHER" id="PTHR43578:SF3">
    <property type="entry name" value="NADH-QUINONE OXIDOREDUCTASE SUBUNIT F"/>
    <property type="match status" value="1"/>
</dbReference>
<dbReference type="GO" id="GO:0010181">
    <property type="term" value="F:FMN binding"/>
    <property type="evidence" value="ECO:0007669"/>
    <property type="project" value="InterPro"/>
</dbReference>
<dbReference type="PROSITE" id="PS51379">
    <property type="entry name" value="4FE4S_FER_2"/>
    <property type="match status" value="2"/>
</dbReference>
<dbReference type="SMART" id="SM00928">
    <property type="entry name" value="NADH_4Fe-4S"/>
    <property type="match status" value="1"/>
</dbReference>
<dbReference type="InterPro" id="IPR001949">
    <property type="entry name" value="NADH-UbQ_OxRdtase_51kDa_CS"/>
</dbReference>
<dbReference type="Gene3D" id="3.30.70.20">
    <property type="match status" value="1"/>
</dbReference>
<evidence type="ECO:0000313" key="8">
    <source>
        <dbReference type="Proteomes" id="UP000195514"/>
    </source>
</evidence>
<dbReference type="SUPFAM" id="SSF52833">
    <property type="entry name" value="Thioredoxin-like"/>
    <property type="match status" value="1"/>
</dbReference>
<dbReference type="Pfam" id="PF01512">
    <property type="entry name" value="Complex1_51K"/>
    <property type="match status" value="1"/>
</dbReference>
<evidence type="ECO:0000259" key="6">
    <source>
        <dbReference type="PROSITE" id="PS51379"/>
    </source>
</evidence>
<evidence type="ECO:0000256" key="1">
    <source>
        <dbReference type="ARBA" id="ARBA00007523"/>
    </source>
</evidence>
<dbReference type="CDD" id="cd02980">
    <property type="entry name" value="TRX_Fd_family"/>
    <property type="match status" value="1"/>
</dbReference>
<dbReference type="SUPFAM" id="SSF140490">
    <property type="entry name" value="Nqo1C-terminal domain-like"/>
    <property type="match status" value="1"/>
</dbReference>
<dbReference type="Gene3D" id="3.40.50.11540">
    <property type="entry name" value="NADH-ubiquinone oxidoreductase 51kDa subunit"/>
    <property type="match status" value="1"/>
</dbReference>
<dbReference type="FunFam" id="3.40.50.11540:FF:000001">
    <property type="entry name" value="NADH dehydrogenase [ubiquinone] flavoprotein 1, mitochondrial"/>
    <property type="match status" value="1"/>
</dbReference>
<dbReference type="InterPro" id="IPR036249">
    <property type="entry name" value="Thioredoxin-like_sf"/>
</dbReference>
<reference evidence="8" key="1">
    <citation type="submission" date="2017-05" db="EMBL/GenBank/DDBJ databases">
        <authorList>
            <person name="Kirkegaard R."/>
            <person name="Mcilroy J S."/>
        </authorList>
    </citation>
    <scope>NUCLEOTIDE SEQUENCE [LARGE SCALE GENOMIC DNA]</scope>
</reference>
<name>A0A1Y6K8E6_9CHLR</name>
<evidence type="ECO:0000256" key="4">
    <source>
        <dbReference type="ARBA" id="ARBA00023004"/>
    </source>
</evidence>
<dbReference type="Gene3D" id="3.10.20.600">
    <property type="match status" value="1"/>
</dbReference>
<dbReference type="Gene3D" id="3.40.30.10">
    <property type="entry name" value="Glutaredoxin"/>
    <property type="match status" value="1"/>
</dbReference>
<evidence type="ECO:0000256" key="3">
    <source>
        <dbReference type="ARBA" id="ARBA00022723"/>
    </source>
</evidence>
<keyword evidence="2" id="KW-0004">4Fe-4S</keyword>
<dbReference type="KEGG" id="abat:CFX1CAM_1215"/>
<keyword evidence="3" id="KW-0479">Metal-binding</keyword>
<dbReference type="GO" id="GO:0046872">
    <property type="term" value="F:metal ion binding"/>
    <property type="evidence" value="ECO:0007669"/>
    <property type="project" value="UniProtKB-KW"/>
</dbReference>
<dbReference type="Pfam" id="PF00037">
    <property type="entry name" value="Fer4"/>
    <property type="match status" value="1"/>
</dbReference>
<dbReference type="Gene3D" id="6.10.250.1450">
    <property type="match status" value="1"/>
</dbReference>
<dbReference type="OrthoDB" id="9761899at2"/>
<dbReference type="SUPFAM" id="SSF142019">
    <property type="entry name" value="Nqo1 FMN-binding domain-like"/>
    <property type="match status" value="1"/>
</dbReference>
<feature type="domain" description="4Fe-4S ferredoxin-type" evidence="6">
    <location>
        <begin position="537"/>
        <end position="566"/>
    </location>
</feature>